<feature type="compositionally biased region" description="Basic and acidic residues" evidence="1">
    <location>
        <begin position="408"/>
        <end position="419"/>
    </location>
</feature>
<dbReference type="RefSeq" id="XP_007727728.1">
    <property type="nucleotide sequence ID" value="XM_007729538.1"/>
</dbReference>
<organism evidence="2 3">
    <name type="scientific">Capronia coronata CBS 617.96</name>
    <dbReference type="NCBI Taxonomy" id="1182541"/>
    <lineage>
        <taxon>Eukaryota</taxon>
        <taxon>Fungi</taxon>
        <taxon>Dikarya</taxon>
        <taxon>Ascomycota</taxon>
        <taxon>Pezizomycotina</taxon>
        <taxon>Eurotiomycetes</taxon>
        <taxon>Chaetothyriomycetidae</taxon>
        <taxon>Chaetothyriales</taxon>
        <taxon>Herpotrichiellaceae</taxon>
        <taxon>Capronia</taxon>
    </lineage>
</organism>
<name>W9YDZ4_9EURO</name>
<dbReference type="eggNOG" id="ENOG502TAZ2">
    <property type="taxonomic scope" value="Eukaryota"/>
</dbReference>
<feature type="compositionally biased region" description="Basic and acidic residues" evidence="1">
    <location>
        <begin position="434"/>
        <end position="444"/>
    </location>
</feature>
<dbReference type="AlphaFoldDB" id="W9YDZ4"/>
<dbReference type="EMBL" id="AMWN01000008">
    <property type="protein sequence ID" value="EXJ80534.1"/>
    <property type="molecule type" value="Genomic_DNA"/>
</dbReference>
<evidence type="ECO:0000313" key="2">
    <source>
        <dbReference type="EMBL" id="EXJ80534.1"/>
    </source>
</evidence>
<feature type="region of interest" description="Disordered" evidence="1">
    <location>
        <begin position="328"/>
        <end position="391"/>
    </location>
</feature>
<feature type="region of interest" description="Disordered" evidence="1">
    <location>
        <begin position="221"/>
        <end position="245"/>
    </location>
</feature>
<gene>
    <name evidence="2" type="ORF">A1O1_08680</name>
</gene>
<feature type="compositionally biased region" description="Polar residues" evidence="1">
    <location>
        <begin position="144"/>
        <end position="160"/>
    </location>
</feature>
<feature type="compositionally biased region" description="Low complexity" evidence="1">
    <location>
        <begin position="36"/>
        <end position="67"/>
    </location>
</feature>
<reference evidence="2 3" key="1">
    <citation type="submission" date="2013-03" db="EMBL/GenBank/DDBJ databases">
        <title>The Genome Sequence of Capronia coronata CBS 617.96.</title>
        <authorList>
            <consortium name="The Broad Institute Genomics Platform"/>
            <person name="Cuomo C."/>
            <person name="de Hoog S."/>
            <person name="Gorbushina A."/>
            <person name="Walker B."/>
            <person name="Young S.K."/>
            <person name="Zeng Q."/>
            <person name="Gargeya S."/>
            <person name="Fitzgerald M."/>
            <person name="Haas B."/>
            <person name="Abouelleil A."/>
            <person name="Allen A.W."/>
            <person name="Alvarado L."/>
            <person name="Arachchi H.M."/>
            <person name="Berlin A.M."/>
            <person name="Chapman S.B."/>
            <person name="Gainer-Dewar J."/>
            <person name="Goldberg J."/>
            <person name="Griggs A."/>
            <person name="Gujja S."/>
            <person name="Hansen M."/>
            <person name="Howarth C."/>
            <person name="Imamovic A."/>
            <person name="Ireland A."/>
            <person name="Larimer J."/>
            <person name="McCowan C."/>
            <person name="Murphy C."/>
            <person name="Pearson M."/>
            <person name="Poon T.W."/>
            <person name="Priest M."/>
            <person name="Roberts A."/>
            <person name="Saif S."/>
            <person name="Shea T."/>
            <person name="Sisk P."/>
            <person name="Sykes S."/>
            <person name="Wortman J."/>
            <person name="Nusbaum C."/>
            <person name="Birren B."/>
        </authorList>
    </citation>
    <scope>NUCLEOTIDE SEQUENCE [LARGE SCALE GENOMIC DNA]</scope>
    <source>
        <strain evidence="2 3">CBS 617.96</strain>
    </source>
</reference>
<sequence length="490" mass="54140">MPTSRPQADLSPSAAAFIPSTSNPVASGSVRRNLFSAHLSRRPASSSRPHSQNSSQSQSNPQPAAPRTTRDRQQQQQQQHIPIQTHAHARNYDDQHQHQHPHALPQVRTHQRSVSTPSLSPSPPRLSPSSHVSPEPAAFMSGYHQHQSPPYPQLQTQQQHHALPPSASHRAFLTEGYDPTISPNRPLSPRSSATLFPNSSIIALNPVTGRPVLHRIPKLPGRLRLSDSDDGQDAGEDEDEDLDLDDADHYIDEDEAVAQAYRRGRRADPVAWRHNTYGHASSVAAAAAGNDRDHVQAAAAVTAEADAEADEERRDRERIERLLREMMARQRARAQSKSTSVPTGPGGDATSSRGSQLNLNSNSHSHLRGGRRRRRDMGTNHDNNRLQMQRGQDTGMDHAVESIDYFDVDHDHDHDHDDNDSSSNNNANIGPSYGERRRDSEAEAEREELMGLIVGSLRREIARADEEAWMFGEQSTMGAGAGRVEIGVYD</sequence>
<evidence type="ECO:0000313" key="3">
    <source>
        <dbReference type="Proteomes" id="UP000019484"/>
    </source>
</evidence>
<comment type="caution">
    <text evidence="2">The sequence shown here is derived from an EMBL/GenBank/DDBJ whole genome shotgun (WGS) entry which is preliminary data.</text>
</comment>
<feature type="compositionally biased region" description="Basic residues" evidence="1">
    <location>
        <begin position="365"/>
        <end position="375"/>
    </location>
</feature>
<dbReference type="OrthoDB" id="4161721at2759"/>
<proteinExistence type="predicted"/>
<dbReference type="GeneID" id="19163527"/>
<accession>W9YDZ4</accession>
<dbReference type="HOGENOM" id="CLU_054070_0_0_1"/>
<feature type="compositionally biased region" description="Low complexity" evidence="1">
    <location>
        <begin position="102"/>
        <end position="119"/>
    </location>
</feature>
<feature type="compositionally biased region" description="Acidic residues" evidence="1">
    <location>
        <begin position="228"/>
        <end position="245"/>
    </location>
</feature>
<feature type="region of interest" description="Disordered" evidence="1">
    <location>
        <begin position="1"/>
        <end position="165"/>
    </location>
</feature>
<feature type="region of interest" description="Disordered" evidence="1">
    <location>
        <begin position="408"/>
        <end position="444"/>
    </location>
</feature>
<dbReference type="Proteomes" id="UP000019484">
    <property type="component" value="Unassembled WGS sequence"/>
</dbReference>
<keyword evidence="3" id="KW-1185">Reference proteome</keyword>
<evidence type="ECO:0000256" key="1">
    <source>
        <dbReference type="SAM" id="MobiDB-lite"/>
    </source>
</evidence>
<protein>
    <submittedName>
        <fullName evidence="2">Uncharacterized protein</fullName>
    </submittedName>
</protein>